<dbReference type="PROSITE" id="PS50005">
    <property type="entry name" value="TPR"/>
    <property type="match status" value="2"/>
</dbReference>
<proteinExistence type="predicted"/>
<protein>
    <submittedName>
        <fullName evidence="3">FOG: TPR repeat</fullName>
    </submittedName>
</protein>
<keyword evidence="1" id="KW-0802">TPR repeat</keyword>
<gene>
    <name evidence="3" type="ordered locus">HCH_02628</name>
</gene>
<dbReference type="OrthoDB" id="9814366at2"/>
<dbReference type="Proteomes" id="UP000000238">
    <property type="component" value="Chromosome"/>
</dbReference>
<accession>Q2SIV6</accession>
<sequence>MSRIRCNKHGVITLALTAALLLVGCAGAPARKDASADKSPAGEQTQMKYDQALTALNNNQVALAENLFKQVIADKPGLSAPYFNLGVIAEKQGDLPSAKTWYGQALDVNPKDARALNQLAVLAREEGDFENALAFYERALQAEPNEPVYHRNIAILYDMYLGDYVRALEHYQRCQELRSAPDEQVAMWIADLERRIQ</sequence>
<keyword evidence="2" id="KW-0732">Signal</keyword>
<dbReference type="eggNOG" id="COG0457">
    <property type="taxonomic scope" value="Bacteria"/>
</dbReference>
<keyword evidence="4" id="KW-1185">Reference proteome</keyword>
<dbReference type="Pfam" id="PF13432">
    <property type="entry name" value="TPR_16"/>
    <property type="match status" value="1"/>
</dbReference>
<dbReference type="PANTHER" id="PTHR12558:SF13">
    <property type="entry name" value="CELL DIVISION CYCLE PROTEIN 27 HOMOLOG"/>
    <property type="match status" value="1"/>
</dbReference>
<dbReference type="AlphaFoldDB" id="Q2SIV6"/>
<evidence type="ECO:0000256" key="2">
    <source>
        <dbReference type="SAM" id="SignalP"/>
    </source>
</evidence>
<dbReference type="RefSeq" id="WP_011396487.1">
    <property type="nucleotide sequence ID" value="NC_007645.1"/>
</dbReference>
<dbReference type="InterPro" id="IPR011990">
    <property type="entry name" value="TPR-like_helical_dom_sf"/>
</dbReference>
<evidence type="ECO:0000256" key="1">
    <source>
        <dbReference type="PROSITE-ProRule" id="PRU00339"/>
    </source>
</evidence>
<name>Q2SIV6_HAHCH</name>
<dbReference type="EMBL" id="CP000155">
    <property type="protein sequence ID" value="ABC29418.1"/>
    <property type="molecule type" value="Genomic_DNA"/>
</dbReference>
<dbReference type="KEGG" id="hch:HCH_02628"/>
<dbReference type="InterPro" id="IPR019734">
    <property type="entry name" value="TPR_rpt"/>
</dbReference>
<dbReference type="PROSITE" id="PS50293">
    <property type="entry name" value="TPR_REGION"/>
    <property type="match status" value="1"/>
</dbReference>
<dbReference type="STRING" id="349521.HCH_02628"/>
<feature type="chain" id="PRO_5004215527" evidence="2">
    <location>
        <begin position="29"/>
        <end position="197"/>
    </location>
</feature>
<dbReference type="SMART" id="SM00028">
    <property type="entry name" value="TPR"/>
    <property type="match status" value="3"/>
</dbReference>
<dbReference type="PROSITE" id="PS51257">
    <property type="entry name" value="PROKAR_LIPOPROTEIN"/>
    <property type="match status" value="1"/>
</dbReference>
<evidence type="ECO:0000313" key="3">
    <source>
        <dbReference type="EMBL" id="ABC29418.1"/>
    </source>
</evidence>
<reference evidence="3 4" key="1">
    <citation type="journal article" date="2005" name="Nucleic Acids Res.">
        <title>Genomic blueprint of Hahella chejuensis, a marine microbe producing an algicidal agent.</title>
        <authorList>
            <person name="Jeong H."/>
            <person name="Yim J.H."/>
            <person name="Lee C."/>
            <person name="Choi S.-H."/>
            <person name="Park Y.K."/>
            <person name="Yoon S.H."/>
            <person name="Hur C.-G."/>
            <person name="Kang H.-Y."/>
            <person name="Kim D."/>
            <person name="Lee H.H."/>
            <person name="Park K.H."/>
            <person name="Park S.-H."/>
            <person name="Park H.-S."/>
            <person name="Lee H.K."/>
            <person name="Oh T.K."/>
            <person name="Kim J.F."/>
        </authorList>
    </citation>
    <scope>NUCLEOTIDE SEQUENCE [LARGE SCALE GENOMIC DNA]</scope>
    <source>
        <strain evidence="3 4">KCTC 2396</strain>
    </source>
</reference>
<dbReference type="Gene3D" id="1.25.40.10">
    <property type="entry name" value="Tetratricopeptide repeat domain"/>
    <property type="match status" value="2"/>
</dbReference>
<evidence type="ECO:0000313" key="4">
    <source>
        <dbReference type="Proteomes" id="UP000000238"/>
    </source>
</evidence>
<organism evidence="3 4">
    <name type="scientific">Hahella chejuensis (strain KCTC 2396)</name>
    <dbReference type="NCBI Taxonomy" id="349521"/>
    <lineage>
        <taxon>Bacteria</taxon>
        <taxon>Pseudomonadati</taxon>
        <taxon>Pseudomonadota</taxon>
        <taxon>Gammaproteobacteria</taxon>
        <taxon>Oceanospirillales</taxon>
        <taxon>Hahellaceae</taxon>
        <taxon>Hahella</taxon>
    </lineage>
</organism>
<feature type="signal peptide" evidence="2">
    <location>
        <begin position="1"/>
        <end position="28"/>
    </location>
</feature>
<feature type="repeat" description="TPR" evidence="1">
    <location>
        <begin position="113"/>
        <end position="146"/>
    </location>
</feature>
<dbReference type="HOGENOM" id="CLU_092366_1_0_6"/>
<dbReference type="SUPFAM" id="SSF48452">
    <property type="entry name" value="TPR-like"/>
    <property type="match status" value="1"/>
</dbReference>
<dbReference type="PANTHER" id="PTHR12558">
    <property type="entry name" value="CELL DIVISION CYCLE 16,23,27"/>
    <property type="match status" value="1"/>
</dbReference>
<feature type="repeat" description="TPR" evidence="1">
    <location>
        <begin position="79"/>
        <end position="112"/>
    </location>
</feature>